<dbReference type="InterPro" id="IPR018490">
    <property type="entry name" value="cNMP-bd_dom_sf"/>
</dbReference>
<proteinExistence type="predicted"/>
<accession>A0AAD5JEK4</accession>
<dbReference type="InterPro" id="IPR014710">
    <property type="entry name" value="RmlC-like_jellyroll"/>
</dbReference>
<evidence type="ECO:0000313" key="1">
    <source>
        <dbReference type="EMBL" id="KAI9197566.1"/>
    </source>
</evidence>
<gene>
    <name evidence="1" type="ORF">LWI28_000780</name>
</gene>
<comment type="caution">
    <text evidence="1">The sequence shown here is derived from an EMBL/GenBank/DDBJ whole genome shotgun (WGS) entry which is preliminary data.</text>
</comment>
<name>A0AAD5JEK4_ACENE</name>
<sequence length="156" mass="17013">MGIIPTRPLLLSVVSTTTPQPTICRPKPDTQPLMTMTPFSVVAPPPDLCSRAKPIQYVDGTVIVQQRDLIDEMIIFLCGQPQLTLSSLHGRPNDQEDPQIVVGDLMGWLANGAHMFALPLSIVKVKVVTNIEAIKISAYDLKEIYDAANNNVAATH</sequence>
<keyword evidence="2" id="KW-1185">Reference proteome</keyword>
<evidence type="ECO:0000313" key="2">
    <source>
        <dbReference type="Proteomes" id="UP001064489"/>
    </source>
</evidence>
<dbReference type="EMBL" id="JAJSOW010000002">
    <property type="protein sequence ID" value="KAI9197566.1"/>
    <property type="molecule type" value="Genomic_DNA"/>
</dbReference>
<dbReference type="AlphaFoldDB" id="A0AAD5JEK4"/>
<protein>
    <submittedName>
        <fullName evidence="1">Uncharacterized protein</fullName>
    </submittedName>
</protein>
<dbReference type="Gene3D" id="2.60.120.10">
    <property type="entry name" value="Jelly Rolls"/>
    <property type="match status" value="1"/>
</dbReference>
<dbReference type="SUPFAM" id="SSF51206">
    <property type="entry name" value="cAMP-binding domain-like"/>
    <property type="match status" value="1"/>
</dbReference>
<dbReference type="Proteomes" id="UP001064489">
    <property type="component" value="Chromosome 13"/>
</dbReference>
<organism evidence="1 2">
    <name type="scientific">Acer negundo</name>
    <name type="common">Box elder</name>
    <dbReference type="NCBI Taxonomy" id="4023"/>
    <lineage>
        <taxon>Eukaryota</taxon>
        <taxon>Viridiplantae</taxon>
        <taxon>Streptophyta</taxon>
        <taxon>Embryophyta</taxon>
        <taxon>Tracheophyta</taxon>
        <taxon>Spermatophyta</taxon>
        <taxon>Magnoliopsida</taxon>
        <taxon>eudicotyledons</taxon>
        <taxon>Gunneridae</taxon>
        <taxon>Pentapetalae</taxon>
        <taxon>rosids</taxon>
        <taxon>malvids</taxon>
        <taxon>Sapindales</taxon>
        <taxon>Sapindaceae</taxon>
        <taxon>Hippocastanoideae</taxon>
        <taxon>Acereae</taxon>
        <taxon>Acer</taxon>
    </lineage>
</organism>
<reference evidence="1 2" key="1">
    <citation type="journal article" date="2022" name="Plant J.">
        <title>Strategies of tolerance reflected in two North American maple genomes.</title>
        <authorList>
            <person name="McEvoy S.L."/>
            <person name="Sezen U.U."/>
            <person name="Trouern-Trend A."/>
            <person name="McMahon S.M."/>
            <person name="Schaberg P.G."/>
            <person name="Yang J."/>
            <person name="Wegrzyn J.L."/>
            <person name="Swenson N.G."/>
        </authorList>
    </citation>
    <scope>NUCLEOTIDE SEQUENCE [LARGE SCALE GENOMIC DNA]</scope>
    <source>
        <strain evidence="1">91603</strain>
    </source>
</reference>